<dbReference type="EMBL" id="CM039427">
    <property type="protein sequence ID" value="KAI4353878.1"/>
    <property type="molecule type" value="Genomic_DNA"/>
</dbReference>
<dbReference type="Proteomes" id="UP000828941">
    <property type="component" value="Chromosome 2"/>
</dbReference>
<accession>A0ACB9PZE8</accession>
<organism evidence="1 2">
    <name type="scientific">Bauhinia variegata</name>
    <name type="common">Purple orchid tree</name>
    <name type="synonym">Phanera variegata</name>
    <dbReference type="NCBI Taxonomy" id="167791"/>
    <lineage>
        <taxon>Eukaryota</taxon>
        <taxon>Viridiplantae</taxon>
        <taxon>Streptophyta</taxon>
        <taxon>Embryophyta</taxon>
        <taxon>Tracheophyta</taxon>
        <taxon>Spermatophyta</taxon>
        <taxon>Magnoliopsida</taxon>
        <taxon>eudicotyledons</taxon>
        <taxon>Gunneridae</taxon>
        <taxon>Pentapetalae</taxon>
        <taxon>rosids</taxon>
        <taxon>fabids</taxon>
        <taxon>Fabales</taxon>
        <taxon>Fabaceae</taxon>
        <taxon>Cercidoideae</taxon>
        <taxon>Cercideae</taxon>
        <taxon>Bauhiniinae</taxon>
        <taxon>Bauhinia</taxon>
    </lineage>
</organism>
<protein>
    <submittedName>
        <fullName evidence="1">Uncharacterized protein</fullName>
    </submittedName>
</protein>
<comment type="caution">
    <text evidence="1">The sequence shown here is derived from an EMBL/GenBank/DDBJ whole genome shotgun (WGS) entry which is preliminary data.</text>
</comment>
<name>A0ACB9PZE8_BAUVA</name>
<gene>
    <name evidence="1" type="ORF">L6164_002801</name>
</gene>
<sequence length="133" mass="13867">MAERSNFLGRTTKASNKQSWAAVAASLGRISTICSLDSATTSLEGGGRFSLADGGKTCSGGGFSSLDGGLSRLNTTPNYSILGASLGTWPSYTWRSILSSIPYLKKRVLLRIGDGATAIIGVNPWLPSAPLVR</sequence>
<evidence type="ECO:0000313" key="1">
    <source>
        <dbReference type="EMBL" id="KAI4353878.1"/>
    </source>
</evidence>
<reference evidence="1 2" key="1">
    <citation type="journal article" date="2022" name="DNA Res.">
        <title>Chromosomal-level genome assembly of the orchid tree Bauhinia variegata (Leguminosae; Cercidoideae) supports the allotetraploid origin hypothesis of Bauhinia.</title>
        <authorList>
            <person name="Zhong Y."/>
            <person name="Chen Y."/>
            <person name="Zheng D."/>
            <person name="Pang J."/>
            <person name="Liu Y."/>
            <person name="Luo S."/>
            <person name="Meng S."/>
            <person name="Qian L."/>
            <person name="Wei D."/>
            <person name="Dai S."/>
            <person name="Zhou R."/>
        </authorList>
    </citation>
    <scope>NUCLEOTIDE SEQUENCE [LARGE SCALE GENOMIC DNA]</scope>
    <source>
        <strain evidence="1">BV-YZ2020</strain>
    </source>
</reference>
<proteinExistence type="predicted"/>
<evidence type="ECO:0000313" key="2">
    <source>
        <dbReference type="Proteomes" id="UP000828941"/>
    </source>
</evidence>
<keyword evidence="2" id="KW-1185">Reference proteome</keyword>